<comment type="catalytic activity">
    <reaction evidence="4">
        <text>a 5'-end triphospho-ribonucleoside in mRNA + H2O = a 5'-end phospho-ribonucleoside in mRNA + diphosphate + H(+)</text>
        <dbReference type="Rhea" id="RHEA:78683"/>
        <dbReference type="Rhea" id="RHEA-COMP:15692"/>
        <dbReference type="Rhea" id="RHEA-COMP:17164"/>
        <dbReference type="ChEBI" id="CHEBI:15377"/>
        <dbReference type="ChEBI" id="CHEBI:15378"/>
        <dbReference type="ChEBI" id="CHEBI:33019"/>
        <dbReference type="ChEBI" id="CHEBI:138282"/>
        <dbReference type="ChEBI" id="CHEBI:167618"/>
    </reaction>
    <physiologicalReaction direction="left-to-right" evidence="4">
        <dbReference type="Rhea" id="RHEA:78684"/>
    </physiologicalReaction>
</comment>
<name>A0ABQ0L5T6_MYCCL</name>
<comment type="catalytic activity">
    <reaction evidence="3">
        <text>a 5'-end (N(7)-methyl 5'-triphosphoguanosine)-ribonucleoside-ribonucleotide in mRNA + H2O = a (N(7)-methyl 5'-triphosphoguanosine)-nucleoside + a 5'-end phospho-ribonucleoside in mRNA + H(+)</text>
        <dbReference type="Rhea" id="RHEA:66928"/>
        <dbReference type="Rhea" id="RHEA-COMP:15692"/>
        <dbReference type="Rhea" id="RHEA-COMP:17313"/>
        <dbReference type="ChEBI" id="CHEBI:15377"/>
        <dbReference type="ChEBI" id="CHEBI:15378"/>
        <dbReference type="ChEBI" id="CHEBI:138282"/>
        <dbReference type="ChEBI" id="CHEBI:172876"/>
        <dbReference type="ChEBI" id="CHEBI:172877"/>
    </reaction>
    <physiologicalReaction direction="left-to-right" evidence="3">
        <dbReference type="Rhea" id="RHEA:66929"/>
    </physiologicalReaction>
</comment>
<keyword evidence="6" id="KW-0539">Nucleus</keyword>
<comment type="cofactor">
    <cofactor evidence="1 6">
        <name>a divalent metal cation</name>
        <dbReference type="ChEBI" id="CHEBI:60240"/>
    </cofactor>
</comment>
<dbReference type="InterPro" id="IPR039039">
    <property type="entry name" value="RAI1-like_fam"/>
</dbReference>
<dbReference type="EC" id="3.6.1.-" evidence="6"/>
<evidence type="ECO:0000259" key="7">
    <source>
        <dbReference type="Pfam" id="PF08652"/>
    </source>
</evidence>
<sequence length="288" mass="31604">MLEACMRSEAGRHALEQADVVAERHTLAKLMNLKKTSFNAFFVNGTLFLEEHIPQSKRLKINRTATERRAGFLHACSELLSGMDDNVNHTFNTVVARSLGGLNVLLGGRVDCVTTPYTHDPSCYIQLLVDPGNGHYAPTRKRSAFLRAFLSDTPTTVIGTIDASRILRHTQILSTSALLEAATTPNYQWSLDGSLRFAAHFLSTLRDHLQSETDALALQQTVGEARARAIGWGDTGGNSSVWRVELVREAGKIADPVVVVQQLDANDPSLDRPVVTPELLGTYRRKGA</sequence>
<dbReference type="Proteomes" id="UP000815677">
    <property type="component" value="Unassembled WGS sequence"/>
</dbReference>
<gene>
    <name evidence="8" type="ORF">MCHLO_03997</name>
</gene>
<keyword evidence="6" id="KW-0540">Nuclease</keyword>
<evidence type="ECO:0000256" key="4">
    <source>
        <dbReference type="ARBA" id="ARBA00044692"/>
    </source>
</evidence>
<evidence type="ECO:0000256" key="6">
    <source>
        <dbReference type="RuleBase" id="RU367113"/>
    </source>
</evidence>
<evidence type="ECO:0000256" key="5">
    <source>
        <dbReference type="ARBA" id="ARBA00048124"/>
    </source>
</evidence>
<proteinExistence type="inferred from homology"/>
<comment type="catalytic activity">
    <reaction evidence="5">
        <text>a 5'-end NAD(+)-phospho-ribonucleoside in mRNA + H2O = a 5'-end phospho-ribonucleoside in mRNA + NAD(+) + H(+)</text>
        <dbReference type="Rhea" id="RHEA:60880"/>
        <dbReference type="Rhea" id="RHEA-COMP:15692"/>
        <dbReference type="Rhea" id="RHEA-COMP:15698"/>
        <dbReference type="ChEBI" id="CHEBI:15377"/>
        <dbReference type="ChEBI" id="CHEBI:15378"/>
        <dbReference type="ChEBI" id="CHEBI:57540"/>
        <dbReference type="ChEBI" id="CHEBI:138282"/>
        <dbReference type="ChEBI" id="CHEBI:144029"/>
    </reaction>
    <physiologicalReaction direction="left-to-right" evidence="5">
        <dbReference type="Rhea" id="RHEA:60881"/>
    </physiologicalReaction>
</comment>
<keyword evidence="6" id="KW-0378">Hydrolase</keyword>
<accession>A0ABQ0L5T6</accession>
<keyword evidence="6" id="KW-0547">Nucleotide-binding</keyword>
<feature type="domain" description="RAI1-like" evidence="7">
    <location>
        <begin position="1"/>
        <end position="219"/>
    </location>
</feature>
<evidence type="ECO:0000313" key="9">
    <source>
        <dbReference type="Proteomes" id="UP000815677"/>
    </source>
</evidence>
<keyword evidence="6" id="KW-0694">RNA-binding</keyword>
<organism evidence="8 9">
    <name type="scientific">Mycena chlorophos</name>
    <name type="common">Agaric fungus</name>
    <name type="synonym">Agaricus chlorophos</name>
    <dbReference type="NCBI Taxonomy" id="658473"/>
    <lineage>
        <taxon>Eukaryota</taxon>
        <taxon>Fungi</taxon>
        <taxon>Dikarya</taxon>
        <taxon>Basidiomycota</taxon>
        <taxon>Agaricomycotina</taxon>
        <taxon>Agaricomycetes</taxon>
        <taxon>Agaricomycetidae</taxon>
        <taxon>Agaricales</taxon>
        <taxon>Marasmiineae</taxon>
        <taxon>Mycenaceae</taxon>
        <taxon>Mycena</taxon>
    </lineage>
</organism>
<comment type="subcellular location">
    <subcellularLocation>
        <location evidence="6">Nucleus</location>
    </subcellularLocation>
</comment>
<dbReference type="EMBL" id="DF842544">
    <property type="protein sequence ID" value="GAT46468.1"/>
    <property type="molecule type" value="Genomic_DNA"/>
</dbReference>
<dbReference type="InterPro" id="IPR013961">
    <property type="entry name" value="RAI1"/>
</dbReference>
<evidence type="ECO:0000256" key="1">
    <source>
        <dbReference type="ARBA" id="ARBA00001968"/>
    </source>
</evidence>
<dbReference type="PANTHER" id="PTHR12395:SF9">
    <property type="entry name" value="DECAPPING AND EXORIBONUCLEASE PROTEIN"/>
    <property type="match status" value="1"/>
</dbReference>
<comment type="similarity">
    <text evidence="2 6">Belongs to the DXO/Dom3Z family.</text>
</comment>
<reference evidence="8" key="1">
    <citation type="submission" date="2014-09" db="EMBL/GenBank/DDBJ databases">
        <title>Genome sequence of the luminous mushroom Mycena chlorophos for searching fungal bioluminescence genes.</title>
        <authorList>
            <person name="Tanaka Y."/>
            <person name="Kasuga D."/>
            <person name="Oba Y."/>
            <person name="Hase S."/>
            <person name="Sato K."/>
            <person name="Oba Y."/>
            <person name="Sakakibara Y."/>
        </authorList>
    </citation>
    <scope>NUCLEOTIDE SEQUENCE</scope>
</reference>
<evidence type="ECO:0000313" key="8">
    <source>
        <dbReference type="EMBL" id="GAT46468.1"/>
    </source>
</evidence>
<evidence type="ECO:0000256" key="2">
    <source>
        <dbReference type="ARBA" id="ARBA00006562"/>
    </source>
</evidence>
<protein>
    <recommendedName>
        <fullName evidence="6">Decapping nuclease</fullName>
        <ecNumber evidence="6">3.6.1.-</ecNumber>
    </recommendedName>
</protein>
<dbReference type="PANTHER" id="PTHR12395">
    <property type="entry name" value="DOM-3 RELATED"/>
    <property type="match status" value="1"/>
</dbReference>
<dbReference type="Pfam" id="PF08652">
    <property type="entry name" value="RAI1"/>
    <property type="match status" value="1"/>
</dbReference>
<keyword evidence="6" id="KW-0479">Metal-binding</keyword>
<evidence type="ECO:0000256" key="3">
    <source>
        <dbReference type="ARBA" id="ARBA00044676"/>
    </source>
</evidence>
<keyword evidence="9" id="KW-1185">Reference proteome</keyword>
<comment type="function">
    <text evidence="6">Decapping enzyme for NAD-capped RNAs: specifically hydrolyzes the nicotinamide adenine dinucleotide (NAD) cap from a subset of RNAs by removing the entire NAD moiety from the 5'-end of an NAD-capped RNA.</text>
</comment>